<evidence type="ECO:0000313" key="5">
    <source>
        <dbReference type="Proteomes" id="UP000006727"/>
    </source>
</evidence>
<dbReference type="AlphaFoldDB" id="A0A2K1IHJ6"/>
<dbReference type="InParanoid" id="A0A2K1IHJ6"/>
<sequence>MLSTQDEKSMEVGFGRSRQSLEGWVRMAALRSVRAPLRGFSYKKQKDYSSVVEKLEIVAPSAEDEESREFGCETPKSVDHMIPAVEIDLCPPAPKKPRGVGRLALACSVASEDHGTCQELRLAPCYLF</sequence>
<dbReference type="EnsemblPlants" id="Pp3c24_20500V3.1">
    <property type="protein sequence ID" value="PAC:32910905.CDS.1"/>
    <property type="gene ID" value="Pp3c24_20500"/>
</dbReference>
<dbReference type="GO" id="GO:0032875">
    <property type="term" value="P:regulation of DNA endoreduplication"/>
    <property type="evidence" value="ECO:0007669"/>
    <property type="project" value="InterPro"/>
</dbReference>
<dbReference type="InterPro" id="IPR040389">
    <property type="entry name" value="SMR"/>
</dbReference>
<evidence type="ECO:0000256" key="1">
    <source>
        <dbReference type="ARBA" id="ARBA00023013"/>
    </source>
</evidence>
<reference evidence="4" key="3">
    <citation type="submission" date="2020-12" db="UniProtKB">
        <authorList>
            <consortium name="EnsemblPlants"/>
        </authorList>
    </citation>
    <scope>IDENTIFICATION</scope>
</reference>
<name>A0A2K1IHJ6_PHYPA</name>
<dbReference type="PANTHER" id="PTHR33142:SF8">
    <property type="entry name" value="CYCLIN-DEPENDENT PROTEIN KINASE INHIBITOR SMR9"/>
    <property type="match status" value="1"/>
</dbReference>
<dbReference type="GO" id="GO:0004860">
    <property type="term" value="F:protein kinase inhibitor activity"/>
    <property type="evidence" value="ECO:0007669"/>
    <property type="project" value="UniProtKB-KW"/>
</dbReference>
<dbReference type="PaxDb" id="3218-PP1S101_52V6.1"/>
<organism evidence="3">
    <name type="scientific">Physcomitrium patens</name>
    <name type="common">Spreading-leaved earth moss</name>
    <name type="synonym">Physcomitrella patens</name>
    <dbReference type="NCBI Taxonomy" id="3218"/>
    <lineage>
        <taxon>Eukaryota</taxon>
        <taxon>Viridiplantae</taxon>
        <taxon>Streptophyta</taxon>
        <taxon>Embryophyta</taxon>
        <taxon>Bryophyta</taxon>
        <taxon>Bryophytina</taxon>
        <taxon>Bryopsida</taxon>
        <taxon>Funariidae</taxon>
        <taxon>Funariales</taxon>
        <taxon>Funariaceae</taxon>
        <taxon>Physcomitrium</taxon>
    </lineage>
</organism>
<evidence type="ECO:0000313" key="3">
    <source>
        <dbReference type="EMBL" id="PNR28752.1"/>
    </source>
</evidence>
<gene>
    <name evidence="3" type="ORF">PHYPA_029345</name>
</gene>
<dbReference type="FunCoup" id="A0A2K1IHJ6">
    <property type="interactions" value="5"/>
</dbReference>
<keyword evidence="1" id="KW-0649">Protein kinase inhibitor</keyword>
<dbReference type="Proteomes" id="UP000006727">
    <property type="component" value="Chromosome 24"/>
</dbReference>
<evidence type="ECO:0000256" key="2">
    <source>
        <dbReference type="ARBA" id="ARBA00023306"/>
    </source>
</evidence>
<keyword evidence="2" id="KW-0131">Cell cycle</keyword>
<dbReference type="EnsemblPlants" id="Pp3c24_20500V3.2">
    <property type="protein sequence ID" value="PAC:32910906.CDS.1"/>
    <property type="gene ID" value="Pp3c24_20500"/>
</dbReference>
<dbReference type="Gramene" id="Pp3c24_20500V3.2">
    <property type="protein sequence ID" value="PAC:32910906.CDS.1"/>
    <property type="gene ID" value="Pp3c24_20500"/>
</dbReference>
<evidence type="ECO:0000313" key="4">
    <source>
        <dbReference type="EnsemblPlants" id="PAC:32910905.CDS.1"/>
    </source>
</evidence>
<proteinExistence type="predicted"/>
<keyword evidence="5" id="KW-1185">Reference proteome</keyword>
<accession>A0A2K1IHJ6</accession>
<dbReference type="EMBL" id="ABEU02000024">
    <property type="protein sequence ID" value="PNR28752.1"/>
    <property type="molecule type" value="Genomic_DNA"/>
</dbReference>
<dbReference type="PANTHER" id="PTHR33142">
    <property type="entry name" value="CYCLIN-DEPENDENT PROTEIN KINASE INHIBITOR SMR13"/>
    <property type="match status" value="1"/>
</dbReference>
<reference evidence="3 5" key="2">
    <citation type="journal article" date="2018" name="Plant J.">
        <title>The Physcomitrella patens chromosome-scale assembly reveals moss genome structure and evolution.</title>
        <authorList>
            <person name="Lang D."/>
            <person name="Ullrich K.K."/>
            <person name="Murat F."/>
            <person name="Fuchs J."/>
            <person name="Jenkins J."/>
            <person name="Haas F.B."/>
            <person name="Piednoel M."/>
            <person name="Gundlach H."/>
            <person name="Van Bel M."/>
            <person name="Meyberg R."/>
            <person name="Vives C."/>
            <person name="Morata J."/>
            <person name="Symeonidi A."/>
            <person name="Hiss M."/>
            <person name="Muchero W."/>
            <person name="Kamisugi Y."/>
            <person name="Saleh O."/>
            <person name="Blanc G."/>
            <person name="Decker E.L."/>
            <person name="van Gessel N."/>
            <person name="Grimwood J."/>
            <person name="Hayes R.D."/>
            <person name="Graham S.W."/>
            <person name="Gunter L.E."/>
            <person name="McDaniel S.F."/>
            <person name="Hoernstein S.N.W."/>
            <person name="Larsson A."/>
            <person name="Li F.W."/>
            <person name="Perroud P.F."/>
            <person name="Phillips J."/>
            <person name="Ranjan P."/>
            <person name="Rokshar D.S."/>
            <person name="Rothfels C.J."/>
            <person name="Schneider L."/>
            <person name="Shu S."/>
            <person name="Stevenson D.W."/>
            <person name="Thummler F."/>
            <person name="Tillich M."/>
            <person name="Villarreal Aguilar J.C."/>
            <person name="Widiez T."/>
            <person name="Wong G.K."/>
            <person name="Wymore A."/>
            <person name="Zhang Y."/>
            <person name="Zimmer A.D."/>
            <person name="Quatrano R.S."/>
            <person name="Mayer K.F.X."/>
            <person name="Goodstein D."/>
            <person name="Casacuberta J.M."/>
            <person name="Vandepoele K."/>
            <person name="Reski R."/>
            <person name="Cuming A.C."/>
            <person name="Tuskan G.A."/>
            <person name="Maumus F."/>
            <person name="Salse J."/>
            <person name="Schmutz J."/>
            <person name="Rensing S.A."/>
        </authorList>
    </citation>
    <scope>NUCLEOTIDE SEQUENCE [LARGE SCALE GENOMIC DNA]</scope>
    <source>
        <strain evidence="4 5">cv. Gransden 2004</strain>
    </source>
</reference>
<dbReference type="Gramene" id="Pp3c24_20500V3.1">
    <property type="protein sequence ID" value="PAC:32910905.CDS.1"/>
    <property type="gene ID" value="Pp3c24_20500"/>
</dbReference>
<reference evidence="3 5" key="1">
    <citation type="journal article" date="2008" name="Science">
        <title>The Physcomitrella genome reveals evolutionary insights into the conquest of land by plants.</title>
        <authorList>
            <person name="Rensing S."/>
            <person name="Lang D."/>
            <person name="Zimmer A."/>
            <person name="Terry A."/>
            <person name="Salamov A."/>
            <person name="Shapiro H."/>
            <person name="Nishiyama T."/>
            <person name="Perroud P.-F."/>
            <person name="Lindquist E."/>
            <person name="Kamisugi Y."/>
            <person name="Tanahashi T."/>
            <person name="Sakakibara K."/>
            <person name="Fujita T."/>
            <person name="Oishi K."/>
            <person name="Shin-I T."/>
            <person name="Kuroki Y."/>
            <person name="Toyoda A."/>
            <person name="Suzuki Y."/>
            <person name="Hashimoto A."/>
            <person name="Yamaguchi K."/>
            <person name="Sugano A."/>
            <person name="Kohara Y."/>
            <person name="Fujiyama A."/>
            <person name="Anterola A."/>
            <person name="Aoki S."/>
            <person name="Ashton N."/>
            <person name="Barbazuk W.B."/>
            <person name="Barker E."/>
            <person name="Bennetzen J."/>
            <person name="Bezanilla M."/>
            <person name="Blankenship R."/>
            <person name="Cho S.H."/>
            <person name="Dutcher S."/>
            <person name="Estelle M."/>
            <person name="Fawcett J.A."/>
            <person name="Gundlach H."/>
            <person name="Hanada K."/>
            <person name="Heyl A."/>
            <person name="Hicks K.A."/>
            <person name="Hugh J."/>
            <person name="Lohr M."/>
            <person name="Mayer K."/>
            <person name="Melkozernov A."/>
            <person name="Murata T."/>
            <person name="Nelson D."/>
            <person name="Pils B."/>
            <person name="Prigge M."/>
            <person name="Reiss B."/>
            <person name="Renner T."/>
            <person name="Rombauts S."/>
            <person name="Rushton P."/>
            <person name="Sanderfoot A."/>
            <person name="Schween G."/>
            <person name="Shiu S.-H."/>
            <person name="Stueber K."/>
            <person name="Theodoulou F.L."/>
            <person name="Tu H."/>
            <person name="Van de Peer Y."/>
            <person name="Verrier P.J."/>
            <person name="Waters E."/>
            <person name="Wood A."/>
            <person name="Yang L."/>
            <person name="Cove D."/>
            <person name="Cuming A."/>
            <person name="Hasebe M."/>
            <person name="Lucas S."/>
            <person name="Mishler D.B."/>
            <person name="Reski R."/>
            <person name="Grigoriev I."/>
            <person name="Quatrano R.S."/>
            <person name="Boore J.L."/>
        </authorList>
    </citation>
    <scope>NUCLEOTIDE SEQUENCE [LARGE SCALE GENOMIC DNA]</scope>
    <source>
        <strain evidence="4 5">cv. Gransden 2004</strain>
    </source>
</reference>
<protein>
    <submittedName>
        <fullName evidence="3 4">Uncharacterized protein</fullName>
    </submittedName>
</protein>